<feature type="compositionally biased region" description="Polar residues" evidence="1">
    <location>
        <begin position="51"/>
        <end position="66"/>
    </location>
</feature>
<dbReference type="AlphaFoldDB" id="A0AA43GUK5"/>
<sequence>MQIGNRASERSKAKIYPEEYHLQEMEERLLYEEAAFSARLRGKQIPLDQKLNGNGKNISPQNTTAQPIEKSEQIELQLWN</sequence>
<name>A0AA43GUK5_9CYAN</name>
<organism evidence="2 3">
    <name type="scientific">Chrysosporum bergii ANA360D</name>
    <dbReference type="NCBI Taxonomy" id="617107"/>
    <lineage>
        <taxon>Bacteria</taxon>
        <taxon>Bacillati</taxon>
        <taxon>Cyanobacteriota</taxon>
        <taxon>Cyanophyceae</taxon>
        <taxon>Nostocales</taxon>
        <taxon>Nodulariaceae</taxon>
        <taxon>Chrysosporum</taxon>
    </lineage>
</organism>
<accession>A0AA43GUK5</accession>
<evidence type="ECO:0000256" key="1">
    <source>
        <dbReference type="SAM" id="MobiDB-lite"/>
    </source>
</evidence>
<reference evidence="2 3" key="1">
    <citation type="journal article" date="2023" name="J. Phycol.">
        <title>Chrysosporum ovalisporum is synonymous with the true-branching cyanobacterium Umezakia natans (Nostocales/Aphanizomenonaceae).</title>
        <authorList>
            <person name="McGregor G.B."/>
            <person name="Sendall B.C."/>
            <person name="Niiyama Y."/>
            <person name="Tuji A."/>
            <person name="Willis A."/>
        </authorList>
    </citation>
    <scope>NUCLEOTIDE SEQUENCE [LARGE SCALE GENOMIC DNA]</scope>
    <source>
        <strain evidence="2 3">ANA360D</strain>
    </source>
</reference>
<keyword evidence="3" id="KW-1185">Reference proteome</keyword>
<dbReference type="RefSeq" id="WP_280655916.1">
    <property type="nucleotide sequence ID" value="NZ_JANQDH010000114.1"/>
</dbReference>
<protein>
    <submittedName>
        <fullName evidence="2">Uncharacterized protein</fullName>
    </submittedName>
</protein>
<comment type="caution">
    <text evidence="2">The sequence shown here is derived from an EMBL/GenBank/DDBJ whole genome shotgun (WGS) entry which is preliminary data.</text>
</comment>
<evidence type="ECO:0000313" key="3">
    <source>
        <dbReference type="Proteomes" id="UP001159387"/>
    </source>
</evidence>
<evidence type="ECO:0000313" key="2">
    <source>
        <dbReference type="EMBL" id="MDH6061973.1"/>
    </source>
</evidence>
<dbReference type="Proteomes" id="UP001159387">
    <property type="component" value="Unassembled WGS sequence"/>
</dbReference>
<proteinExistence type="predicted"/>
<dbReference type="EMBL" id="JANQDH010000114">
    <property type="protein sequence ID" value="MDH6061973.1"/>
    <property type="molecule type" value="Genomic_DNA"/>
</dbReference>
<gene>
    <name evidence="2" type="ORF">NWP17_16285</name>
</gene>
<feature type="region of interest" description="Disordered" evidence="1">
    <location>
        <begin position="47"/>
        <end position="80"/>
    </location>
</feature>